<feature type="transmembrane region" description="Helical" evidence="1">
    <location>
        <begin position="123"/>
        <end position="144"/>
    </location>
</feature>
<reference evidence="2" key="1">
    <citation type="submission" date="2020-08" db="EMBL/GenBank/DDBJ databases">
        <title>Multicomponent nature underlies the extraordinary mechanical properties of spider dragline silk.</title>
        <authorList>
            <person name="Kono N."/>
            <person name="Nakamura H."/>
            <person name="Mori M."/>
            <person name="Yoshida Y."/>
            <person name="Ohtoshi R."/>
            <person name="Malay A.D."/>
            <person name="Moran D.A.P."/>
            <person name="Tomita M."/>
            <person name="Numata K."/>
            <person name="Arakawa K."/>
        </authorList>
    </citation>
    <scope>NUCLEOTIDE SEQUENCE</scope>
</reference>
<protein>
    <submittedName>
        <fullName evidence="2">G-protein coupled receptor Mth2</fullName>
    </submittedName>
</protein>
<dbReference type="AlphaFoldDB" id="A0A8X6NGA9"/>
<evidence type="ECO:0000313" key="3">
    <source>
        <dbReference type="Proteomes" id="UP000887013"/>
    </source>
</evidence>
<keyword evidence="1" id="KW-1133">Transmembrane helix</keyword>
<feature type="transmembrane region" description="Helical" evidence="1">
    <location>
        <begin position="65"/>
        <end position="88"/>
    </location>
</feature>
<keyword evidence="3" id="KW-1185">Reference proteome</keyword>
<keyword evidence="1" id="KW-0812">Transmembrane</keyword>
<dbReference type="PANTHER" id="PTHR45902">
    <property type="entry name" value="LATROPHILIN RECEPTOR-LIKE PROTEIN A"/>
    <property type="match status" value="1"/>
</dbReference>
<keyword evidence="2" id="KW-0675">Receptor</keyword>
<keyword evidence="1" id="KW-0472">Membrane</keyword>
<name>A0A8X6NGA9_NEPPI</name>
<evidence type="ECO:0000313" key="2">
    <source>
        <dbReference type="EMBL" id="GFT12812.1"/>
    </source>
</evidence>
<feature type="transmembrane region" description="Helical" evidence="1">
    <location>
        <begin position="100"/>
        <end position="117"/>
    </location>
</feature>
<dbReference type="InterPro" id="IPR053231">
    <property type="entry name" value="GPCR_LN-TM7"/>
</dbReference>
<dbReference type="Gene3D" id="1.20.1070.10">
    <property type="entry name" value="Rhodopsin 7-helix transmembrane proteins"/>
    <property type="match status" value="1"/>
</dbReference>
<accession>A0A8X6NGA9</accession>
<proteinExistence type="predicted"/>
<dbReference type="Proteomes" id="UP000887013">
    <property type="component" value="Unassembled WGS sequence"/>
</dbReference>
<dbReference type="PANTHER" id="PTHR45902:SF4">
    <property type="entry name" value="G-PROTEIN COUPLED RECEPTORS FAMILY 2 PROFILE 2 DOMAIN-CONTAINING PROTEIN"/>
    <property type="match status" value="1"/>
</dbReference>
<sequence length="181" mass="20579">MYDVHEFKLLSNGSALQYNNLMESRTYELRDGMLLSCRTSVNYNVYNSTDDSGILLYSKHHNPGGVMVIVGDSISVVALTGHLLTFCLVPTLRNFPGYNLASLSLALIIVYSLVVIVQIPEDLGVFCITSGILQLYFLLTVYFCKNVMFFEVWRTVKMSTPKLVIYSHNKKRNQLIIYIIF</sequence>
<dbReference type="OrthoDB" id="6425212at2759"/>
<dbReference type="EMBL" id="BMAW01057791">
    <property type="protein sequence ID" value="GFT12812.1"/>
    <property type="molecule type" value="Genomic_DNA"/>
</dbReference>
<organism evidence="2 3">
    <name type="scientific">Nephila pilipes</name>
    <name type="common">Giant wood spider</name>
    <name type="synonym">Nephila maculata</name>
    <dbReference type="NCBI Taxonomy" id="299642"/>
    <lineage>
        <taxon>Eukaryota</taxon>
        <taxon>Metazoa</taxon>
        <taxon>Ecdysozoa</taxon>
        <taxon>Arthropoda</taxon>
        <taxon>Chelicerata</taxon>
        <taxon>Arachnida</taxon>
        <taxon>Araneae</taxon>
        <taxon>Araneomorphae</taxon>
        <taxon>Entelegynae</taxon>
        <taxon>Araneoidea</taxon>
        <taxon>Nephilidae</taxon>
        <taxon>Nephila</taxon>
    </lineage>
</organism>
<gene>
    <name evidence="2" type="primary">mth2_12</name>
    <name evidence="2" type="ORF">NPIL_657361</name>
</gene>
<comment type="caution">
    <text evidence="2">The sequence shown here is derived from an EMBL/GenBank/DDBJ whole genome shotgun (WGS) entry which is preliminary data.</text>
</comment>
<evidence type="ECO:0000256" key="1">
    <source>
        <dbReference type="SAM" id="Phobius"/>
    </source>
</evidence>